<dbReference type="RefSeq" id="XP_004989437.1">
    <property type="nucleotide sequence ID" value="XM_004989380.1"/>
</dbReference>
<dbReference type="SUPFAM" id="SSF56112">
    <property type="entry name" value="Protein kinase-like (PK-like)"/>
    <property type="match status" value="1"/>
</dbReference>
<sequence>MPSLFGKLFGGKQRRLEKALANIDQTTDPSLFWKTVGDLGEGTFGTVHKVKHAETGEFAAAKIIPIESEEDLFDYAVEADILLECPHEHIVGLRGAYLWKSKLWIVMELCEGGALDDALIELERGLEEAQIRVITRQLLLAIAHLHGSTVIHRDLKAGNLLLDRDGNIKLTDFGVSSYRKKQSDSFIGTPYWMAPEVIICENIRDRPYNAKADIWSLGITLIELAETSPPYHDMHPMRVLFKIPKSAPPTLNEPHLWSAEFSDFLQSCLHKDPSDRPTAEELLAHPFVHDATDNRPLRNLFKLLKADVVETIEDLSASATAKLAESNIRHMQQIAQAARNREEGAATPQPTRPAPPPPAGPLAAAGGSDTTSDTTATTVAKGARSGDDIGDGDGDGDGEDEREYGFAEQKATQETAPAITVDETAAPSSSSSTAPQSSSAMGDSSATDASLLSAGEDGKKFKTLTKTRTFVNEDGQEVTFTTSRIVATSRPHGYTMKGKPGISSKYADWEQTDAQKTALLRNQQLREMRQLRREETKETNELVARLKAERETNRAVQRTKTLPRKERRASKREAVETASQTAEEHARTLDDQQHQEEERELKMLRAQQRAEMLRTRLTLMQREHDILHERADKISDLGHQHMLETHQMLRHQLHATFLLQKHQEFKSNEERKYNMMKSKLEEAYQDARQSLLRQMDVELEELREQQQLKKQAIITNETKKLRELDEKHAAELREYKSQVAASRAQLDDECTAERRRIEAASGSRTLIETEQQQQQQQPES</sequence>
<keyword evidence="1 3" id="KW-0547">Nucleotide-binding</keyword>
<evidence type="ECO:0000256" key="4">
    <source>
        <dbReference type="SAM" id="Coils"/>
    </source>
</evidence>
<feature type="compositionally biased region" description="Basic residues" evidence="5">
    <location>
        <begin position="561"/>
        <end position="570"/>
    </location>
</feature>
<dbReference type="PROSITE" id="PS00108">
    <property type="entry name" value="PROTEIN_KINASE_ST"/>
    <property type="match status" value="1"/>
</dbReference>
<dbReference type="FunCoup" id="F2UMY9">
    <property type="interactions" value="1086"/>
</dbReference>
<feature type="binding site" evidence="3">
    <location>
        <position position="62"/>
    </location>
    <ligand>
        <name>ATP</name>
        <dbReference type="ChEBI" id="CHEBI:30616"/>
    </ligand>
</feature>
<feature type="compositionally biased region" description="Basic and acidic residues" evidence="5">
    <location>
        <begin position="582"/>
        <end position="597"/>
    </location>
</feature>
<dbReference type="OMA" id="CLTHELP"/>
<keyword evidence="7" id="KW-0808">Transferase</keyword>
<dbReference type="GO" id="GO:0005524">
    <property type="term" value="F:ATP binding"/>
    <property type="evidence" value="ECO:0007669"/>
    <property type="project" value="UniProtKB-UniRule"/>
</dbReference>
<evidence type="ECO:0000259" key="6">
    <source>
        <dbReference type="PROSITE" id="PS50011"/>
    </source>
</evidence>
<dbReference type="GeneID" id="16069982"/>
<dbReference type="PANTHER" id="PTHR46538:SF3">
    <property type="entry name" value="PROTEIN KINASE DOMAIN-CONTAINING PROTEIN"/>
    <property type="match status" value="1"/>
</dbReference>
<evidence type="ECO:0000256" key="1">
    <source>
        <dbReference type="ARBA" id="ARBA00022741"/>
    </source>
</evidence>
<keyword evidence="4" id="KW-0175">Coiled coil</keyword>
<dbReference type="OrthoDB" id="10027016at2759"/>
<feature type="coiled-coil region" evidence="4">
    <location>
        <begin position="666"/>
        <end position="734"/>
    </location>
</feature>
<evidence type="ECO:0000256" key="3">
    <source>
        <dbReference type="PROSITE-ProRule" id="PRU10141"/>
    </source>
</evidence>
<dbReference type="AlphaFoldDB" id="F2UMY9"/>
<feature type="region of interest" description="Disordered" evidence="5">
    <location>
        <begin position="738"/>
        <end position="780"/>
    </location>
</feature>
<dbReference type="InterPro" id="IPR017441">
    <property type="entry name" value="Protein_kinase_ATP_BS"/>
</dbReference>
<feature type="compositionally biased region" description="Acidic residues" evidence="5">
    <location>
        <begin position="388"/>
        <end position="402"/>
    </location>
</feature>
<dbReference type="InterPro" id="IPR051585">
    <property type="entry name" value="STE20_Ser/Thr_Kinases"/>
</dbReference>
<dbReference type="KEGG" id="sre:PTSG_09185"/>
<dbReference type="InterPro" id="IPR000719">
    <property type="entry name" value="Prot_kinase_dom"/>
</dbReference>
<feature type="compositionally biased region" description="Pro residues" evidence="5">
    <location>
        <begin position="350"/>
        <end position="360"/>
    </location>
</feature>
<reference evidence="7" key="1">
    <citation type="submission" date="2009-08" db="EMBL/GenBank/DDBJ databases">
        <title>Annotation of Salpingoeca rosetta.</title>
        <authorList>
            <consortium name="The Broad Institute Genome Sequencing Platform"/>
            <person name="Russ C."/>
            <person name="Cuomo C."/>
            <person name="Burger G."/>
            <person name="Gray M.W."/>
            <person name="Holland P.W.H."/>
            <person name="King N."/>
            <person name="Lang F.B.F."/>
            <person name="Roger A.J."/>
            <person name="Ruiz-Trillo I."/>
            <person name="Young S.K."/>
            <person name="Zeng Q."/>
            <person name="Gargeya S."/>
            <person name="Alvarado L."/>
            <person name="Berlin A."/>
            <person name="Chapman S.B."/>
            <person name="Chen Z."/>
            <person name="Freedman E."/>
            <person name="Gellesch M."/>
            <person name="Goldberg J."/>
            <person name="Griggs A."/>
            <person name="Gujja S."/>
            <person name="Heilman E."/>
            <person name="Heiman D."/>
            <person name="Howarth C."/>
            <person name="Mehta T."/>
            <person name="Neiman D."/>
            <person name="Pearson M."/>
            <person name="Roberts A."/>
            <person name="Saif S."/>
            <person name="Shea T."/>
            <person name="Shenoy N."/>
            <person name="Sisk P."/>
            <person name="Stolte C."/>
            <person name="Sykes S."/>
            <person name="White J."/>
            <person name="Yandava C."/>
            <person name="Haas B."/>
            <person name="Nusbaum C."/>
            <person name="Birren B."/>
        </authorList>
    </citation>
    <scope>NUCLEOTIDE SEQUENCE [LARGE SCALE GENOMIC DNA]</scope>
    <source>
        <strain evidence="7">ATCC 50818</strain>
    </source>
</reference>
<feature type="compositionally biased region" description="Low complexity" evidence="5">
    <location>
        <begin position="771"/>
        <end position="780"/>
    </location>
</feature>
<organism evidence="8">
    <name type="scientific">Salpingoeca rosetta (strain ATCC 50818 / BSB-021)</name>
    <dbReference type="NCBI Taxonomy" id="946362"/>
    <lineage>
        <taxon>Eukaryota</taxon>
        <taxon>Choanoflagellata</taxon>
        <taxon>Craspedida</taxon>
        <taxon>Salpingoecidae</taxon>
        <taxon>Salpingoeca</taxon>
    </lineage>
</organism>
<dbReference type="Pfam" id="PF00069">
    <property type="entry name" value="Pkinase"/>
    <property type="match status" value="1"/>
</dbReference>
<protein>
    <submittedName>
        <fullName evidence="7">STE/STE20/SLK protein kinase</fullName>
    </submittedName>
</protein>
<evidence type="ECO:0000256" key="2">
    <source>
        <dbReference type="ARBA" id="ARBA00022840"/>
    </source>
</evidence>
<dbReference type="Proteomes" id="UP000007799">
    <property type="component" value="Unassembled WGS sequence"/>
</dbReference>
<keyword evidence="2 3" id="KW-0067">ATP-binding</keyword>
<evidence type="ECO:0000313" key="7">
    <source>
        <dbReference type="EMBL" id="EGD78488.1"/>
    </source>
</evidence>
<evidence type="ECO:0000256" key="5">
    <source>
        <dbReference type="SAM" id="MobiDB-lite"/>
    </source>
</evidence>
<feature type="compositionally biased region" description="Low complexity" evidence="5">
    <location>
        <begin position="424"/>
        <end position="454"/>
    </location>
</feature>
<keyword evidence="8" id="KW-1185">Reference proteome</keyword>
<dbReference type="InterPro" id="IPR008271">
    <property type="entry name" value="Ser/Thr_kinase_AS"/>
</dbReference>
<proteinExistence type="predicted"/>
<dbReference type="InterPro" id="IPR011009">
    <property type="entry name" value="Kinase-like_dom_sf"/>
</dbReference>
<dbReference type="GO" id="GO:0004672">
    <property type="term" value="F:protein kinase activity"/>
    <property type="evidence" value="ECO:0007669"/>
    <property type="project" value="InterPro"/>
</dbReference>
<dbReference type="PANTHER" id="PTHR46538">
    <property type="entry name" value="PROTEIN KINASE DOMAIN-CONTAINING PROTEIN"/>
    <property type="match status" value="1"/>
</dbReference>
<feature type="region of interest" description="Disordered" evidence="5">
    <location>
        <begin position="551"/>
        <end position="597"/>
    </location>
</feature>
<keyword evidence="7" id="KW-0418">Kinase</keyword>
<dbReference type="EMBL" id="GL832983">
    <property type="protein sequence ID" value="EGD78488.1"/>
    <property type="molecule type" value="Genomic_DNA"/>
</dbReference>
<name>F2UMY9_SALR5</name>
<dbReference type="PROSITE" id="PS00107">
    <property type="entry name" value="PROTEIN_KINASE_ATP"/>
    <property type="match status" value="1"/>
</dbReference>
<dbReference type="InParanoid" id="F2UMY9"/>
<evidence type="ECO:0000313" key="8">
    <source>
        <dbReference type="Proteomes" id="UP000007799"/>
    </source>
</evidence>
<dbReference type="Gene3D" id="1.10.510.10">
    <property type="entry name" value="Transferase(Phosphotransferase) domain 1"/>
    <property type="match status" value="1"/>
</dbReference>
<dbReference type="FunFam" id="1.10.510.10:FF:001298">
    <property type="entry name" value="STE20-like kinase"/>
    <property type="match status" value="1"/>
</dbReference>
<gene>
    <name evidence="7" type="ORF">PTSG_09185</name>
</gene>
<feature type="region of interest" description="Disordered" evidence="5">
    <location>
        <begin position="334"/>
        <end position="466"/>
    </location>
</feature>
<feature type="compositionally biased region" description="Low complexity" evidence="5">
    <location>
        <begin position="361"/>
        <end position="378"/>
    </location>
</feature>
<feature type="domain" description="Protein kinase" evidence="6">
    <location>
        <begin position="33"/>
        <end position="288"/>
    </location>
</feature>
<dbReference type="SMART" id="SM00220">
    <property type="entry name" value="S_TKc"/>
    <property type="match status" value="1"/>
</dbReference>
<accession>F2UMY9</accession>
<dbReference type="PROSITE" id="PS50011">
    <property type="entry name" value="PROTEIN_KINASE_DOM"/>
    <property type="match status" value="1"/>
</dbReference>
<dbReference type="eggNOG" id="KOG0579">
    <property type="taxonomic scope" value="Eukaryota"/>
</dbReference>